<sequence length="144" mass="16051">MSIIQGSGMNPMAQSMWDSAPPLSTSSSVIPTMQVDWKETAEGHVIKADLPGVRKEEVKVELERGGVLVISGERHRELEEKGDTWRQMERTSGKFTRRLQLPDDAKVEAVKAFMEHGVLTITVPKADLNKPQIEASEKREIANN</sequence>
<evidence type="ECO:0000256" key="3">
    <source>
        <dbReference type="RuleBase" id="RU003616"/>
    </source>
</evidence>
<dbReference type="PANTHER" id="PTHR11527">
    <property type="entry name" value="HEAT-SHOCK PROTEIN 20 FAMILY MEMBER"/>
    <property type="match status" value="1"/>
</dbReference>
<dbReference type="InterPro" id="IPR008978">
    <property type="entry name" value="HSP20-like_chaperone"/>
</dbReference>
<evidence type="ECO:0000256" key="1">
    <source>
        <dbReference type="ARBA" id="ARBA00023016"/>
    </source>
</evidence>
<dbReference type="Proteomes" id="UP001327560">
    <property type="component" value="Chromosome 2"/>
</dbReference>
<protein>
    <recommendedName>
        <fullName evidence="4">SHSP domain-containing protein</fullName>
    </recommendedName>
</protein>
<evidence type="ECO:0000256" key="2">
    <source>
        <dbReference type="PROSITE-ProRule" id="PRU00285"/>
    </source>
</evidence>
<organism evidence="5 6">
    <name type="scientific">Canna indica</name>
    <name type="common">Indian-shot</name>
    <dbReference type="NCBI Taxonomy" id="4628"/>
    <lineage>
        <taxon>Eukaryota</taxon>
        <taxon>Viridiplantae</taxon>
        <taxon>Streptophyta</taxon>
        <taxon>Embryophyta</taxon>
        <taxon>Tracheophyta</taxon>
        <taxon>Spermatophyta</taxon>
        <taxon>Magnoliopsida</taxon>
        <taxon>Liliopsida</taxon>
        <taxon>Zingiberales</taxon>
        <taxon>Cannaceae</taxon>
        <taxon>Canna</taxon>
    </lineage>
</organism>
<proteinExistence type="inferred from homology"/>
<name>A0AAQ3K0S6_9LILI</name>
<keyword evidence="1" id="KW-0346">Stress response</keyword>
<dbReference type="InterPro" id="IPR002068">
    <property type="entry name" value="A-crystallin/Hsp20_dom"/>
</dbReference>
<feature type="domain" description="SHSP" evidence="4">
    <location>
        <begin position="24"/>
        <end position="144"/>
    </location>
</feature>
<gene>
    <name evidence="5" type="ORF">Cni_G06093</name>
</gene>
<dbReference type="EMBL" id="CP136891">
    <property type="protein sequence ID" value="WOK97385.1"/>
    <property type="molecule type" value="Genomic_DNA"/>
</dbReference>
<dbReference type="Pfam" id="PF00011">
    <property type="entry name" value="HSP20"/>
    <property type="match status" value="1"/>
</dbReference>
<evidence type="ECO:0000259" key="4">
    <source>
        <dbReference type="PROSITE" id="PS01031"/>
    </source>
</evidence>
<dbReference type="AlphaFoldDB" id="A0AAQ3K0S6"/>
<keyword evidence="6" id="KW-1185">Reference proteome</keyword>
<dbReference type="PROSITE" id="PS01031">
    <property type="entry name" value="SHSP"/>
    <property type="match status" value="1"/>
</dbReference>
<dbReference type="CDD" id="cd06472">
    <property type="entry name" value="ACD_ScHsp26_like"/>
    <property type="match status" value="1"/>
</dbReference>
<accession>A0AAQ3K0S6</accession>
<dbReference type="SUPFAM" id="SSF49764">
    <property type="entry name" value="HSP20-like chaperones"/>
    <property type="match status" value="1"/>
</dbReference>
<evidence type="ECO:0000313" key="6">
    <source>
        <dbReference type="Proteomes" id="UP001327560"/>
    </source>
</evidence>
<evidence type="ECO:0000313" key="5">
    <source>
        <dbReference type="EMBL" id="WOK97385.1"/>
    </source>
</evidence>
<reference evidence="5 6" key="1">
    <citation type="submission" date="2023-10" db="EMBL/GenBank/DDBJ databases">
        <title>Chromosome-scale genome assembly provides insights into flower coloration mechanisms of Canna indica.</title>
        <authorList>
            <person name="Li C."/>
        </authorList>
    </citation>
    <scope>NUCLEOTIDE SEQUENCE [LARGE SCALE GENOMIC DNA]</scope>
    <source>
        <tissue evidence="5">Flower</tissue>
    </source>
</reference>
<comment type="similarity">
    <text evidence="2 3">Belongs to the small heat shock protein (HSP20) family.</text>
</comment>
<dbReference type="InterPro" id="IPR031107">
    <property type="entry name" value="Small_HSP"/>
</dbReference>
<dbReference type="Gene3D" id="2.60.40.790">
    <property type="match status" value="1"/>
</dbReference>